<keyword evidence="3" id="KW-1185">Reference proteome</keyword>
<organism evidence="2 3">
    <name type="scientific">Zootermopsis nevadensis</name>
    <name type="common">Dampwood termite</name>
    <dbReference type="NCBI Taxonomy" id="136037"/>
    <lineage>
        <taxon>Eukaryota</taxon>
        <taxon>Metazoa</taxon>
        <taxon>Ecdysozoa</taxon>
        <taxon>Arthropoda</taxon>
        <taxon>Hexapoda</taxon>
        <taxon>Insecta</taxon>
        <taxon>Pterygota</taxon>
        <taxon>Neoptera</taxon>
        <taxon>Polyneoptera</taxon>
        <taxon>Dictyoptera</taxon>
        <taxon>Blattodea</taxon>
        <taxon>Blattoidea</taxon>
        <taxon>Termitoidae</taxon>
        <taxon>Termopsidae</taxon>
        <taxon>Zootermopsis</taxon>
    </lineage>
</organism>
<protein>
    <recommendedName>
        <fullName evidence="4">N-acetyltransferase 6</fullName>
    </recommendedName>
</protein>
<feature type="compositionally biased region" description="Polar residues" evidence="1">
    <location>
        <begin position="59"/>
        <end position="73"/>
    </location>
</feature>
<feature type="region of interest" description="Disordered" evidence="1">
    <location>
        <begin position="59"/>
        <end position="91"/>
    </location>
</feature>
<evidence type="ECO:0008006" key="4">
    <source>
        <dbReference type="Google" id="ProtNLM"/>
    </source>
</evidence>
<accession>A0A067RB18</accession>
<sequence>MKTVYLSTKDKQGFYSKLGYTECEPVQIYGGPVLSRQNVKFVSSNKINTHSNINIPAQSASARASTTYIHNSVTPPPPPPPPNPSNSNTLVTCSASTYMKKYI</sequence>
<name>A0A067RB18_ZOONE</name>
<dbReference type="PANTHER" id="PTHR13538:SF4">
    <property type="entry name" value="N-ALPHA-ACETYLTRANSFERASE 80"/>
    <property type="match status" value="1"/>
</dbReference>
<proteinExistence type="predicted"/>
<dbReference type="AlphaFoldDB" id="A0A067RB18"/>
<evidence type="ECO:0000313" key="2">
    <source>
        <dbReference type="EMBL" id="KDR20926.1"/>
    </source>
</evidence>
<gene>
    <name evidence="2" type="ORF">L798_03864</name>
</gene>
<dbReference type="GO" id="GO:1905502">
    <property type="term" value="F:acetyl-CoA binding"/>
    <property type="evidence" value="ECO:0007669"/>
    <property type="project" value="TreeGrafter"/>
</dbReference>
<dbReference type="InterPro" id="IPR039840">
    <property type="entry name" value="NAA80"/>
</dbReference>
<dbReference type="EMBL" id="KK852577">
    <property type="protein sequence ID" value="KDR20926.1"/>
    <property type="molecule type" value="Genomic_DNA"/>
</dbReference>
<dbReference type="InParanoid" id="A0A067RB18"/>
<dbReference type="GO" id="GO:0005737">
    <property type="term" value="C:cytoplasm"/>
    <property type="evidence" value="ECO:0007669"/>
    <property type="project" value="TreeGrafter"/>
</dbReference>
<evidence type="ECO:0000256" key="1">
    <source>
        <dbReference type="SAM" id="MobiDB-lite"/>
    </source>
</evidence>
<dbReference type="GO" id="GO:0008080">
    <property type="term" value="F:N-acetyltransferase activity"/>
    <property type="evidence" value="ECO:0007669"/>
    <property type="project" value="InterPro"/>
</dbReference>
<dbReference type="STRING" id="136037.A0A067RB18"/>
<dbReference type="PANTHER" id="PTHR13538">
    <property type="entry name" value="N-ACETYLTRANSFERASE 6"/>
    <property type="match status" value="1"/>
</dbReference>
<dbReference type="Proteomes" id="UP000027135">
    <property type="component" value="Unassembled WGS sequence"/>
</dbReference>
<evidence type="ECO:0000313" key="3">
    <source>
        <dbReference type="Proteomes" id="UP000027135"/>
    </source>
</evidence>
<reference evidence="2 3" key="1">
    <citation type="journal article" date="2014" name="Nat. Commun.">
        <title>Molecular traces of alternative social organization in a termite genome.</title>
        <authorList>
            <person name="Terrapon N."/>
            <person name="Li C."/>
            <person name="Robertson H.M."/>
            <person name="Ji L."/>
            <person name="Meng X."/>
            <person name="Booth W."/>
            <person name="Chen Z."/>
            <person name="Childers C.P."/>
            <person name="Glastad K.M."/>
            <person name="Gokhale K."/>
            <person name="Gowin J."/>
            <person name="Gronenberg W."/>
            <person name="Hermansen R.A."/>
            <person name="Hu H."/>
            <person name="Hunt B.G."/>
            <person name="Huylmans A.K."/>
            <person name="Khalil S.M."/>
            <person name="Mitchell R.D."/>
            <person name="Munoz-Torres M.C."/>
            <person name="Mustard J.A."/>
            <person name="Pan H."/>
            <person name="Reese J.T."/>
            <person name="Scharf M.E."/>
            <person name="Sun F."/>
            <person name="Vogel H."/>
            <person name="Xiao J."/>
            <person name="Yang W."/>
            <person name="Yang Z."/>
            <person name="Yang Z."/>
            <person name="Zhou J."/>
            <person name="Zhu J."/>
            <person name="Brent C.S."/>
            <person name="Elsik C.G."/>
            <person name="Goodisman M.A."/>
            <person name="Liberles D.A."/>
            <person name="Roe R.M."/>
            <person name="Vargo E.L."/>
            <person name="Vilcinskas A."/>
            <person name="Wang J."/>
            <person name="Bornberg-Bauer E."/>
            <person name="Korb J."/>
            <person name="Zhang G."/>
            <person name="Liebig J."/>
        </authorList>
    </citation>
    <scope>NUCLEOTIDE SEQUENCE [LARGE SCALE GENOMIC DNA]</scope>
    <source>
        <tissue evidence="2">Whole organism</tissue>
    </source>
</reference>
<feature type="compositionally biased region" description="Pro residues" evidence="1">
    <location>
        <begin position="74"/>
        <end position="84"/>
    </location>
</feature>